<protein>
    <recommendedName>
        <fullName evidence="7">NAD(P)-binding protein</fullName>
    </recommendedName>
</protein>
<name>A0ABR4JQB4_9EURO</name>
<evidence type="ECO:0000313" key="6">
    <source>
        <dbReference type="Proteomes" id="UP001610446"/>
    </source>
</evidence>
<evidence type="ECO:0000256" key="4">
    <source>
        <dbReference type="RuleBase" id="RU000363"/>
    </source>
</evidence>
<proteinExistence type="inferred from homology"/>
<accession>A0ABR4JQB4</accession>
<evidence type="ECO:0008006" key="7">
    <source>
        <dbReference type="Google" id="ProtNLM"/>
    </source>
</evidence>
<organism evidence="5 6">
    <name type="scientific">Aspergillus pseudoustus</name>
    <dbReference type="NCBI Taxonomy" id="1810923"/>
    <lineage>
        <taxon>Eukaryota</taxon>
        <taxon>Fungi</taxon>
        <taxon>Dikarya</taxon>
        <taxon>Ascomycota</taxon>
        <taxon>Pezizomycotina</taxon>
        <taxon>Eurotiomycetes</taxon>
        <taxon>Eurotiomycetidae</taxon>
        <taxon>Eurotiales</taxon>
        <taxon>Aspergillaceae</taxon>
        <taxon>Aspergillus</taxon>
        <taxon>Aspergillus subgen. Nidulantes</taxon>
    </lineage>
</organism>
<dbReference type="SUPFAM" id="SSF51735">
    <property type="entry name" value="NAD(P)-binding Rossmann-fold domains"/>
    <property type="match status" value="1"/>
</dbReference>
<keyword evidence="6" id="KW-1185">Reference proteome</keyword>
<dbReference type="PRINTS" id="PR00080">
    <property type="entry name" value="SDRFAMILY"/>
</dbReference>
<dbReference type="InterPro" id="IPR020904">
    <property type="entry name" value="Sc_DH/Rdtase_CS"/>
</dbReference>
<comment type="similarity">
    <text evidence="1 4">Belongs to the short-chain dehydrogenases/reductases (SDR) family.</text>
</comment>
<dbReference type="InterPro" id="IPR002347">
    <property type="entry name" value="SDR_fam"/>
</dbReference>
<keyword evidence="3" id="KW-0560">Oxidoreductase</keyword>
<dbReference type="PANTHER" id="PTHR44169:SF6">
    <property type="entry name" value="NADPH-DEPENDENT 1-ACYLDIHYDROXYACETONE PHOSPHATE REDUCTASE"/>
    <property type="match status" value="1"/>
</dbReference>
<gene>
    <name evidence="5" type="ORF">BJY01DRAFT_216942</name>
</gene>
<evidence type="ECO:0000256" key="3">
    <source>
        <dbReference type="ARBA" id="ARBA00023002"/>
    </source>
</evidence>
<evidence type="ECO:0000256" key="2">
    <source>
        <dbReference type="ARBA" id="ARBA00022857"/>
    </source>
</evidence>
<dbReference type="EMBL" id="JBFXLU010000103">
    <property type="protein sequence ID" value="KAL2842021.1"/>
    <property type="molecule type" value="Genomic_DNA"/>
</dbReference>
<dbReference type="Proteomes" id="UP001610446">
    <property type="component" value="Unassembled WGS sequence"/>
</dbReference>
<evidence type="ECO:0000256" key="1">
    <source>
        <dbReference type="ARBA" id="ARBA00006484"/>
    </source>
</evidence>
<dbReference type="InterPro" id="IPR036291">
    <property type="entry name" value="NAD(P)-bd_dom_sf"/>
</dbReference>
<keyword evidence="2" id="KW-0521">NADP</keyword>
<dbReference type="PRINTS" id="PR00081">
    <property type="entry name" value="GDHRDH"/>
</dbReference>
<dbReference type="Gene3D" id="3.40.50.720">
    <property type="entry name" value="NAD(P)-binding Rossmann-like Domain"/>
    <property type="match status" value="1"/>
</dbReference>
<evidence type="ECO:0000313" key="5">
    <source>
        <dbReference type="EMBL" id="KAL2842021.1"/>
    </source>
</evidence>
<comment type="caution">
    <text evidence="5">The sequence shown here is derived from an EMBL/GenBank/DDBJ whole genome shotgun (WGS) entry which is preliminary data.</text>
</comment>
<reference evidence="5 6" key="1">
    <citation type="submission" date="2024-07" db="EMBL/GenBank/DDBJ databases">
        <title>Section-level genome sequencing and comparative genomics of Aspergillus sections Usti and Cavernicolus.</title>
        <authorList>
            <consortium name="Lawrence Berkeley National Laboratory"/>
            <person name="Nybo J.L."/>
            <person name="Vesth T.C."/>
            <person name="Theobald S."/>
            <person name="Frisvad J.C."/>
            <person name="Larsen T.O."/>
            <person name="Kjaerboelling I."/>
            <person name="Rothschild-Mancinelli K."/>
            <person name="Lyhne E.K."/>
            <person name="Kogle M.E."/>
            <person name="Barry K."/>
            <person name="Clum A."/>
            <person name="Na H."/>
            <person name="Ledsgaard L."/>
            <person name="Lin J."/>
            <person name="Lipzen A."/>
            <person name="Kuo A."/>
            <person name="Riley R."/>
            <person name="Mondo S."/>
            <person name="Labutti K."/>
            <person name="Haridas S."/>
            <person name="Pangalinan J."/>
            <person name="Salamov A.A."/>
            <person name="Simmons B.A."/>
            <person name="Magnuson J.K."/>
            <person name="Chen J."/>
            <person name="Drula E."/>
            <person name="Henrissat B."/>
            <person name="Wiebenga A."/>
            <person name="Lubbers R.J."/>
            <person name="Gomes A.C."/>
            <person name="Makela M.R."/>
            <person name="Stajich J."/>
            <person name="Grigoriev I.V."/>
            <person name="Mortensen U.H."/>
            <person name="De Vries R.P."/>
            <person name="Baker S.E."/>
            <person name="Andersen M.R."/>
        </authorList>
    </citation>
    <scope>NUCLEOTIDE SEQUENCE [LARGE SCALE GENOMIC DNA]</scope>
    <source>
        <strain evidence="5 6">CBS 123904</strain>
    </source>
</reference>
<dbReference type="PROSITE" id="PS00061">
    <property type="entry name" value="ADH_SHORT"/>
    <property type="match status" value="1"/>
</dbReference>
<dbReference type="PANTHER" id="PTHR44169">
    <property type="entry name" value="NADPH-DEPENDENT 1-ACYLDIHYDROXYACETONE PHOSPHATE REDUCTASE"/>
    <property type="match status" value="1"/>
</dbReference>
<dbReference type="Pfam" id="PF00106">
    <property type="entry name" value="adh_short"/>
    <property type="match status" value="1"/>
</dbReference>
<sequence length="281" mass="30909">MLHTQKSILITGCTKSSIGYALAQEFAALNYKVYATARKVSNMGDLASTRPNITLLALDVSSPDSIAAVKQQVALETAGKLDIIYHNAGYRVLAMAAETPLSETQKTFDANLFGIVEMNRQFADMLVAAKGTIVFTSSLSAYTPHPSHALYCASKAALHIYAGALRTEMKPFGIRVVLVNTGGVKTDMSSQRIELQPDSHYRYLEGKINDAWDAIGQGQMTVEEYAKQVVRKIAKSKATVIWSGSHTWSIWLAEHLNLQWVYDVYFARLYGLNNAAPPQNN</sequence>